<dbReference type="Gene3D" id="1.20.1260.60">
    <property type="entry name" value="Vacuolar protein sorting-associated protein Ist1"/>
    <property type="match status" value="1"/>
</dbReference>
<dbReference type="GO" id="GO:0008104">
    <property type="term" value="P:intracellular protein localization"/>
    <property type="evidence" value="ECO:0000318"/>
    <property type="project" value="GO_Central"/>
</dbReference>
<dbReference type="KEGG" id="jre:108980758"/>
<proteinExistence type="inferred from homology"/>
<feature type="region of interest" description="Disordered" evidence="2">
    <location>
        <begin position="519"/>
        <end position="567"/>
    </location>
</feature>
<organism evidence="3 4">
    <name type="scientific">Juglans regia</name>
    <name type="common">English walnut</name>
    <dbReference type="NCBI Taxonomy" id="51240"/>
    <lineage>
        <taxon>Eukaryota</taxon>
        <taxon>Viridiplantae</taxon>
        <taxon>Streptophyta</taxon>
        <taxon>Embryophyta</taxon>
        <taxon>Tracheophyta</taxon>
        <taxon>Spermatophyta</taxon>
        <taxon>Magnoliopsida</taxon>
        <taxon>eudicotyledons</taxon>
        <taxon>Gunneridae</taxon>
        <taxon>Pentapetalae</taxon>
        <taxon>rosids</taxon>
        <taxon>fabids</taxon>
        <taxon>Fagales</taxon>
        <taxon>Juglandaceae</taxon>
        <taxon>Juglans</taxon>
    </lineage>
</organism>
<dbReference type="RefSeq" id="XP_018807307.2">
    <property type="nucleotide sequence ID" value="XM_018951762.2"/>
</dbReference>
<name>A0A2I4DJJ1_JUGRE</name>
<dbReference type="GeneID" id="108980758"/>
<evidence type="ECO:0000313" key="3">
    <source>
        <dbReference type="Proteomes" id="UP000235220"/>
    </source>
</evidence>
<reference evidence="4" key="1">
    <citation type="submission" date="2025-08" db="UniProtKB">
        <authorList>
            <consortium name="RefSeq"/>
        </authorList>
    </citation>
    <scope>IDENTIFICATION</scope>
    <source>
        <tissue evidence="4">Leaves</tissue>
    </source>
</reference>
<dbReference type="PANTHER" id="PTHR12161">
    <property type="entry name" value="IST1 FAMILY MEMBER"/>
    <property type="match status" value="1"/>
</dbReference>
<dbReference type="Pfam" id="PF03398">
    <property type="entry name" value="Ist1"/>
    <property type="match status" value="1"/>
</dbReference>
<gene>
    <name evidence="4" type="primary">LOC108980758</name>
</gene>
<dbReference type="Proteomes" id="UP000235220">
    <property type="component" value="Chromosome 3"/>
</dbReference>
<evidence type="ECO:0000256" key="1">
    <source>
        <dbReference type="ARBA" id="ARBA00005536"/>
    </source>
</evidence>
<sequence>MFDILFGWNKASKCKKLVKRVQCRLKILKKRRCSIVRHLREDIAQLLKNGQDESAFARVEQLFKDESLLAAYDLLEHFCGFIIIHLPYIRRHKDCPNDDVKEAVSTLVFAAAWFGDLPELQTIRKLFGERYGHIFTKPSVDLYPGSLVNQEIRKKLCISSIPHEVKLRLINEIAIEYSLHLGQLGYGNNHKQHVMQLSGKNDCEWEGFGFEGETGEIQVNDNTASGVHALVSYANDVPTDTSSRKNPECVYEPKLFPSNVSCQRSVESLSSEALSSASFDNRVKTGQTATSSEISFQFHRRSIVYLDEIQEFQFGVQDDIGEDKRIFMFNPTILPRKGNNGVHRADSFVSYQPESCESVTTIPETQHKRACLGDHFKRVKTSWKRWKRRSDFKKSHSDQSCPSPAMIRNHDARDQLSYGSTCKFSSKKCLYHRFFQQNKHWRKMPAQEARSSSYKFHEKSLSHQQLEVHGKCMHNHRSSNCIIKDKFDWESLSWRQKRGMAALAGFSIHHFSLQKCPQVWNSPPKNPRGKNSKMASQADPINKKSNQLGGAEVPDCLTGGGASSQESCSKASNRYAETERFARTPCSGTMTISPERPKSTTSSRSHVHPKLPDYDELEAKFRALKQDYLQRTSAITSGLNIALA</sequence>
<keyword evidence="3" id="KW-1185">Reference proteome</keyword>
<dbReference type="OrthoDB" id="29853at2759"/>
<feature type="region of interest" description="Disordered" evidence="2">
    <location>
        <begin position="579"/>
        <end position="610"/>
    </location>
</feature>
<accession>A0A2I4DJJ1</accession>
<dbReference type="InterPro" id="IPR042277">
    <property type="entry name" value="IST1-like"/>
</dbReference>
<evidence type="ECO:0000313" key="4">
    <source>
        <dbReference type="RefSeq" id="XP_018807307.2"/>
    </source>
</evidence>
<dbReference type="PANTHER" id="PTHR12161:SF50">
    <property type="entry name" value="VACUOLAR PROTEIN SORTING-ASSOCIATED PROTEIN IST1"/>
    <property type="match status" value="1"/>
</dbReference>
<comment type="similarity">
    <text evidence="1">Belongs to the IST1 family.</text>
</comment>
<dbReference type="AlphaFoldDB" id="A0A2I4DJJ1"/>
<dbReference type="Gramene" id="Jr03_06820_p1">
    <property type="protein sequence ID" value="cds.Jr03_06820_p1"/>
    <property type="gene ID" value="Jr03_06820"/>
</dbReference>
<dbReference type="GO" id="GO:0015031">
    <property type="term" value="P:protein transport"/>
    <property type="evidence" value="ECO:0007669"/>
    <property type="project" value="InterPro"/>
</dbReference>
<dbReference type="FunFam" id="1.20.1260.60:FF:000002">
    <property type="entry name" value="Vacuolar protein sorting-associated protein IST1"/>
    <property type="match status" value="1"/>
</dbReference>
<protein>
    <submittedName>
        <fullName evidence="4">Uncharacterized protein LOC108980758</fullName>
    </submittedName>
</protein>
<evidence type="ECO:0000256" key="2">
    <source>
        <dbReference type="SAM" id="MobiDB-lite"/>
    </source>
</evidence>
<dbReference type="InterPro" id="IPR005061">
    <property type="entry name" value="Ist1"/>
</dbReference>
<dbReference type="STRING" id="51240.A0A2I4DJJ1"/>